<accession>A0AAN6SQI8</accession>
<reference evidence="12" key="1">
    <citation type="journal article" date="2023" name="Mol. Phylogenet. Evol.">
        <title>Genome-scale phylogeny and comparative genomics of the fungal order Sordariales.</title>
        <authorList>
            <person name="Hensen N."/>
            <person name="Bonometti L."/>
            <person name="Westerberg I."/>
            <person name="Brannstrom I.O."/>
            <person name="Guillou S."/>
            <person name="Cros-Aarteil S."/>
            <person name="Calhoun S."/>
            <person name="Haridas S."/>
            <person name="Kuo A."/>
            <person name="Mondo S."/>
            <person name="Pangilinan J."/>
            <person name="Riley R."/>
            <person name="LaButti K."/>
            <person name="Andreopoulos B."/>
            <person name="Lipzen A."/>
            <person name="Chen C."/>
            <person name="Yan M."/>
            <person name="Daum C."/>
            <person name="Ng V."/>
            <person name="Clum A."/>
            <person name="Steindorff A."/>
            <person name="Ohm R.A."/>
            <person name="Martin F."/>
            <person name="Silar P."/>
            <person name="Natvig D.O."/>
            <person name="Lalanne C."/>
            <person name="Gautier V."/>
            <person name="Ament-Velasquez S.L."/>
            <person name="Kruys A."/>
            <person name="Hutchinson M.I."/>
            <person name="Powell A.J."/>
            <person name="Barry K."/>
            <person name="Miller A.N."/>
            <person name="Grigoriev I.V."/>
            <person name="Debuchy R."/>
            <person name="Gladieux P."/>
            <person name="Hiltunen Thoren M."/>
            <person name="Johannesson H."/>
        </authorList>
    </citation>
    <scope>NUCLEOTIDE SEQUENCE [LARGE SCALE GENOMIC DNA]</scope>
    <source>
        <strain evidence="12">CBS 284.82</strain>
    </source>
</reference>
<feature type="domain" description="Protein kinase" evidence="10">
    <location>
        <begin position="112"/>
        <end position="353"/>
    </location>
</feature>
<keyword evidence="2" id="KW-0808">Transferase</keyword>
<evidence type="ECO:0000259" key="10">
    <source>
        <dbReference type="PROSITE" id="PS50011"/>
    </source>
</evidence>
<evidence type="ECO:0000256" key="4">
    <source>
        <dbReference type="ARBA" id="ARBA00022777"/>
    </source>
</evidence>
<dbReference type="InterPro" id="IPR050538">
    <property type="entry name" value="MAP_kinase_kinase_kinase"/>
</dbReference>
<dbReference type="Pfam" id="PF00069">
    <property type="entry name" value="Pkinase"/>
    <property type="match status" value="1"/>
</dbReference>
<dbReference type="InterPro" id="IPR017441">
    <property type="entry name" value="Protein_kinase_ATP_BS"/>
</dbReference>
<comment type="caution">
    <text evidence="11">The sequence shown here is derived from an EMBL/GenBank/DDBJ whole genome shotgun (WGS) entry which is preliminary data.</text>
</comment>
<comment type="catalytic activity">
    <reaction evidence="7">
        <text>L-seryl-[protein] + ATP = O-phospho-L-seryl-[protein] + ADP + H(+)</text>
        <dbReference type="Rhea" id="RHEA:17989"/>
        <dbReference type="Rhea" id="RHEA-COMP:9863"/>
        <dbReference type="Rhea" id="RHEA-COMP:11604"/>
        <dbReference type="ChEBI" id="CHEBI:15378"/>
        <dbReference type="ChEBI" id="CHEBI:29999"/>
        <dbReference type="ChEBI" id="CHEBI:30616"/>
        <dbReference type="ChEBI" id="CHEBI:83421"/>
        <dbReference type="ChEBI" id="CHEBI:456216"/>
        <dbReference type="EC" id="2.7.11.24"/>
    </reaction>
    <physiologicalReaction direction="left-to-right" evidence="7">
        <dbReference type="Rhea" id="RHEA:17990"/>
    </physiologicalReaction>
</comment>
<organism evidence="11 12">
    <name type="scientific">Parachaetomium inaequale</name>
    <dbReference type="NCBI Taxonomy" id="2588326"/>
    <lineage>
        <taxon>Eukaryota</taxon>
        <taxon>Fungi</taxon>
        <taxon>Dikarya</taxon>
        <taxon>Ascomycota</taxon>
        <taxon>Pezizomycotina</taxon>
        <taxon>Sordariomycetes</taxon>
        <taxon>Sordariomycetidae</taxon>
        <taxon>Sordariales</taxon>
        <taxon>Chaetomiaceae</taxon>
        <taxon>Parachaetomium</taxon>
    </lineage>
</organism>
<dbReference type="CDD" id="cd00180">
    <property type="entry name" value="PKc"/>
    <property type="match status" value="1"/>
</dbReference>
<dbReference type="InterPro" id="IPR008271">
    <property type="entry name" value="Ser/Thr_kinase_AS"/>
</dbReference>
<gene>
    <name evidence="11" type="ORF">C8A01DRAFT_37677</name>
</gene>
<evidence type="ECO:0000313" key="11">
    <source>
        <dbReference type="EMBL" id="KAK4038363.1"/>
    </source>
</evidence>
<dbReference type="InterPro" id="IPR000719">
    <property type="entry name" value="Prot_kinase_dom"/>
</dbReference>
<dbReference type="Gene3D" id="1.10.510.10">
    <property type="entry name" value="Transferase(Phosphotransferase) domain 1"/>
    <property type="match status" value="1"/>
</dbReference>
<evidence type="ECO:0000256" key="5">
    <source>
        <dbReference type="ARBA" id="ARBA00022840"/>
    </source>
</evidence>
<dbReference type="PANTHER" id="PTHR48016">
    <property type="entry name" value="MAP KINASE KINASE KINASE SSK2-RELATED-RELATED"/>
    <property type="match status" value="1"/>
</dbReference>
<dbReference type="SUPFAM" id="SSF56112">
    <property type="entry name" value="Protein kinase-like (PK-like)"/>
    <property type="match status" value="1"/>
</dbReference>
<evidence type="ECO:0000256" key="6">
    <source>
        <dbReference type="ARBA" id="ARBA00047919"/>
    </source>
</evidence>
<evidence type="ECO:0000256" key="1">
    <source>
        <dbReference type="ARBA" id="ARBA00012411"/>
    </source>
</evidence>
<dbReference type="Gene3D" id="3.30.200.20">
    <property type="entry name" value="Phosphorylase Kinase, domain 1"/>
    <property type="match status" value="1"/>
</dbReference>
<proteinExistence type="inferred from homology"/>
<dbReference type="PROSITE" id="PS00108">
    <property type="entry name" value="PROTEIN_KINASE_ST"/>
    <property type="match status" value="1"/>
</dbReference>
<feature type="binding site" evidence="8">
    <location>
        <position position="141"/>
    </location>
    <ligand>
        <name>ATP</name>
        <dbReference type="ChEBI" id="CHEBI:30616"/>
    </ligand>
</feature>
<name>A0AAN6SQI8_9PEZI</name>
<dbReference type="PROSITE" id="PS00107">
    <property type="entry name" value="PROTEIN_KINASE_ATP"/>
    <property type="match status" value="1"/>
</dbReference>
<keyword evidence="3 8" id="KW-0547">Nucleotide-binding</keyword>
<dbReference type="EMBL" id="MU854431">
    <property type="protein sequence ID" value="KAK4038363.1"/>
    <property type="molecule type" value="Genomic_DNA"/>
</dbReference>
<evidence type="ECO:0000256" key="9">
    <source>
        <dbReference type="RuleBase" id="RU000304"/>
    </source>
</evidence>
<keyword evidence="9" id="KW-0723">Serine/threonine-protein kinase</keyword>
<evidence type="ECO:0000256" key="2">
    <source>
        <dbReference type="ARBA" id="ARBA00022679"/>
    </source>
</evidence>
<evidence type="ECO:0000256" key="3">
    <source>
        <dbReference type="ARBA" id="ARBA00022741"/>
    </source>
</evidence>
<evidence type="ECO:0000256" key="7">
    <source>
        <dbReference type="ARBA" id="ARBA00048130"/>
    </source>
</evidence>
<dbReference type="EC" id="2.7.11.24" evidence="1"/>
<dbReference type="InterPro" id="IPR011009">
    <property type="entry name" value="Kinase-like_dom_sf"/>
</dbReference>
<evidence type="ECO:0000313" key="12">
    <source>
        <dbReference type="Proteomes" id="UP001303115"/>
    </source>
</evidence>
<comment type="similarity">
    <text evidence="9">Belongs to the protein kinase superfamily.</text>
</comment>
<dbReference type="GO" id="GO:0004707">
    <property type="term" value="F:MAP kinase activity"/>
    <property type="evidence" value="ECO:0007669"/>
    <property type="project" value="UniProtKB-EC"/>
</dbReference>
<dbReference type="SMART" id="SM00220">
    <property type="entry name" value="S_TKc"/>
    <property type="match status" value="1"/>
</dbReference>
<evidence type="ECO:0000256" key="8">
    <source>
        <dbReference type="PROSITE-ProRule" id="PRU10141"/>
    </source>
</evidence>
<keyword evidence="12" id="KW-1185">Reference proteome</keyword>
<keyword evidence="4 11" id="KW-0418">Kinase</keyword>
<dbReference type="AlphaFoldDB" id="A0AAN6SQI8"/>
<dbReference type="Proteomes" id="UP001303115">
    <property type="component" value="Unassembled WGS sequence"/>
</dbReference>
<dbReference type="GO" id="GO:0005524">
    <property type="term" value="F:ATP binding"/>
    <property type="evidence" value="ECO:0007669"/>
    <property type="project" value="UniProtKB-UniRule"/>
</dbReference>
<dbReference type="PROSITE" id="PS50011">
    <property type="entry name" value="PROTEIN_KINASE_DOM"/>
    <property type="match status" value="1"/>
</dbReference>
<sequence>MCYDRSGGQSSQFFGADAVPFWPDYPRKVVVQDGLNTNLGMGGARQNLVQFRLRWHCSNGGLARMLEQRENARLEENPRFAKTLFDADTAAPSRMEMRAHIAGPPRPLTRWCAVGPALGSGEFGTVHKARDLDSGQLMAVKRVRSPLGPAGQLERSMVKREVEILSGIRHEHIVDYISSQVVMDQGHPMTDIFMGLKDGNLHGLLLRTADTGHLQLVAEVVFHQMLHALDYLAGKGIIHRDVKPENIMYVMDAGEYVFQLGDFGLSCWENQLFHPGQRQTSKADVWSLLVTVLWTLDVGGFRKLERTNEPYEEVQATILAAVRLPDCVAMREMAVVEPASRASAAQMLKEHFSRREAPKLTTLAKRVPGQV</sequence>
<protein>
    <recommendedName>
        <fullName evidence="1">mitogen-activated protein kinase</fullName>
        <ecNumber evidence="1">2.7.11.24</ecNumber>
    </recommendedName>
</protein>
<dbReference type="PANTHER" id="PTHR48016:SF56">
    <property type="entry name" value="MAPKK KINASE"/>
    <property type="match status" value="1"/>
</dbReference>
<comment type="catalytic activity">
    <reaction evidence="6">
        <text>L-threonyl-[protein] + ATP = O-phospho-L-threonyl-[protein] + ADP + H(+)</text>
        <dbReference type="Rhea" id="RHEA:46608"/>
        <dbReference type="Rhea" id="RHEA-COMP:11060"/>
        <dbReference type="Rhea" id="RHEA-COMP:11605"/>
        <dbReference type="ChEBI" id="CHEBI:15378"/>
        <dbReference type="ChEBI" id="CHEBI:30013"/>
        <dbReference type="ChEBI" id="CHEBI:30616"/>
        <dbReference type="ChEBI" id="CHEBI:61977"/>
        <dbReference type="ChEBI" id="CHEBI:456216"/>
        <dbReference type="EC" id="2.7.11.24"/>
    </reaction>
    <physiologicalReaction direction="left-to-right" evidence="6">
        <dbReference type="Rhea" id="RHEA:46609"/>
    </physiologicalReaction>
</comment>
<keyword evidence="5 8" id="KW-0067">ATP-binding</keyword>